<keyword evidence="2" id="KW-1185">Reference proteome</keyword>
<dbReference type="Proteomes" id="UP000268093">
    <property type="component" value="Unassembled WGS sequence"/>
</dbReference>
<reference evidence="1 2" key="1">
    <citation type="journal article" date="2018" name="New Phytol.">
        <title>Phylogenomics of Endogonaceae and evolution of mycorrhizas within Mucoromycota.</title>
        <authorList>
            <person name="Chang Y."/>
            <person name="Desiro A."/>
            <person name="Na H."/>
            <person name="Sandor L."/>
            <person name="Lipzen A."/>
            <person name="Clum A."/>
            <person name="Barry K."/>
            <person name="Grigoriev I.V."/>
            <person name="Martin F.M."/>
            <person name="Stajich J.E."/>
            <person name="Smith M.E."/>
            <person name="Bonito G."/>
            <person name="Spatafora J.W."/>
        </authorList>
    </citation>
    <scope>NUCLEOTIDE SEQUENCE [LARGE SCALE GENOMIC DNA]</scope>
    <source>
        <strain evidence="1 2">GMNB39</strain>
    </source>
</reference>
<evidence type="ECO:0000313" key="2">
    <source>
        <dbReference type="Proteomes" id="UP000268093"/>
    </source>
</evidence>
<dbReference type="SUPFAM" id="SSF48403">
    <property type="entry name" value="Ankyrin repeat"/>
    <property type="match status" value="1"/>
</dbReference>
<dbReference type="AlphaFoldDB" id="A0A433D2P4"/>
<dbReference type="InterPro" id="IPR002110">
    <property type="entry name" value="Ankyrin_rpt"/>
</dbReference>
<evidence type="ECO:0000313" key="1">
    <source>
        <dbReference type="EMBL" id="RUP45102.1"/>
    </source>
</evidence>
<name>A0A433D2P4_9FUNG</name>
<dbReference type="InterPro" id="IPR036770">
    <property type="entry name" value="Ankyrin_rpt-contain_sf"/>
</dbReference>
<gene>
    <name evidence="1" type="ORF">BC936DRAFT_148609</name>
</gene>
<sequence>MLIQECGVAINKADIIHNETPLHYAVWRIEYMYFEVRKDDQRIVDEMVRLLVGMGADCGLKNRSGQTLLDIAVQIQRSGECCDALKL</sequence>
<dbReference type="Pfam" id="PF00023">
    <property type="entry name" value="Ank"/>
    <property type="match status" value="1"/>
</dbReference>
<dbReference type="Gene3D" id="1.25.40.20">
    <property type="entry name" value="Ankyrin repeat-containing domain"/>
    <property type="match status" value="1"/>
</dbReference>
<dbReference type="EMBL" id="RBNI01007815">
    <property type="protein sequence ID" value="RUP45102.1"/>
    <property type="molecule type" value="Genomic_DNA"/>
</dbReference>
<protein>
    <submittedName>
        <fullName evidence="1">Uncharacterized protein</fullName>
    </submittedName>
</protein>
<accession>A0A433D2P4</accession>
<proteinExistence type="predicted"/>
<comment type="caution">
    <text evidence="1">The sequence shown here is derived from an EMBL/GenBank/DDBJ whole genome shotgun (WGS) entry which is preliminary data.</text>
</comment>
<organism evidence="1 2">
    <name type="scientific">Jimgerdemannia flammicorona</name>
    <dbReference type="NCBI Taxonomy" id="994334"/>
    <lineage>
        <taxon>Eukaryota</taxon>
        <taxon>Fungi</taxon>
        <taxon>Fungi incertae sedis</taxon>
        <taxon>Mucoromycota</taxon>
        <taxon>Mucoromycotina</taxon>
        <taxon>Endogonomycetes</taxon>
        <taxon>Endogonales</taxon>
        <taxon>Endogonaceae</taxon>
        <taxon>Jimgerdemannia</taxon>
    </lineage>
</organism>